<evidence type="ECO:0000313" key="7">
    <source>
        <dbReference type="Proteomes" id="UP001139179"/>
    </source>
</evidence>
<dbReference type="PANTHER" id="PTHR10695">
    <property type="entry name" value="DEPHOSPHO-COA KINASE-RELATED"/>
    <property type="match status" value="1"/>
</dbReference>
<comment type="pathway">
    <text evidence="3">Cofactor biosynthesis; coenzyme A biosynthesis; CoA from (R)-pantothenate: step 5/5.</text>
</comment>
<dbReference type="Gene3D" id="3.40.50.300">
    <property type="entry name" value="P-loop containing nucleotide triphosphate hydrolases"/>
    <property type="match status" value="1"/>
</dbReference>
<dbReference type="InterPro" id="IPR027417">
    <property type="entry name" value="P-loop_NTPase"/>
</dbReference>
<organism evidence="6 7">
    <name type="scientific">Halalkalibacter oceani</name>
    <dbReference type="NCBI Taxonomy" id="1653776"/>
    <lineage>
        <taxon>Bacteria</taxon>
        <taxon>Bacillati</taxon>
        <taxon>Bacillota</taxon>
        <taxon>Bacilli</taxon>
        <taxon>Bacillales</taxon>
        <taxon>Bacillaceae</taxon>
        <taxon>Halalkalibacter</taxon>
    </lineage>
</organism>
<evidence type="ECO:0000256" key="1">
    <source>
        <dbReference type="ARBA" id="ARBA00022741"/>
    </source>
</evidence>
<dbReference type="EMBL" id="JAMBOL010000011">
    <property type="protein sequence ID" value="MCM3715058.1"/>
    <property type="molecule type" value="Genomic_DNA"/>
</dbReference>
<dbReference type="AlphaFoldDB" id="A0A9X2IQY3"/>
<keyword evidence="3 6" id="KW-0418">Kinase</keyword>
<keyword evidence="1 3" id="KW-0547">Nucleotide-binding</keyword>
<dbReference type="NCBIfam" id="TIGR00152">
    <property type="entry name" value="dephospho-CoA kinase"/>
    <property type="match status" value="1"/>
</dbReference>
<evidence type="ECO:0000313" key="6">
    <source>
        <dbReference type="EMBL" id="MCM3715058.1"/>
    </source>
</evidence>
<comment type="function">
    <text evidence="3">Catalyzes the phosphorylation of the 3'-hydroxyl group of dephosphocoenzyme A to form coenzyme A.</text>
</comment>
<comment type="subcellular location">
    <subcellularLocation>
        <location evidence="3">Cytoplasm</location>
    </subcellularLocation>
</comment>
<comment type="caution">
    <text evidence="6">The sequence shown here is derived from an EMBL/GenBank/DDBJ whole genome shotgun (WGS) entry which is preliminary data.</text>
</comment>
<evidence type="ECO:0000256" key="2">
    <source>
        <dbReference type="ARBA" id="ARBA00022840"/>
    </source>
</evidence>
<evidence type="ECO:0000256" key="3">
    <source>
        <dbReference type="HAMAP-Rule" id="MF_00376"/>
    </source>
</evidence>
<evidence type="ECO:0000256" key="5">
    <source>
        <dbReference type="SAM" id="MobiDB-lite"/>
    </source>
</evidence>
<dbReference type="GO" id="GO:0005524">
    <property type="term" value="F:ATP binding"/>
    <property type="evidence" value="ECO:0007669"/>
    <property type="project" value="UniProtKB-UniRule"/>
</dbReference>
<dbReference type="InterPro" id="IPR001977">
    <property type="entry name" value="Depp_CoAkinase"/>
</dbReference>
<keyword evidence="3" id="KW-0963">Cytoplasm</keyword>
<comment type="caution">
    <text evidence="3">Lacks conserved residue(s) required for the propagation of feature annotation.</text>
</comment>
<dbReference type="CDD" id="cd02022">
    <property type="entry name" value="DPCK"/>
    <property type="match status" value="1"/>
</dbReference>
<dbReference type="PROSITE" id="PS51219">
    <property type="entry name" value="DPCK"/>
    <property type="match status" value="1"/>
</dbReference>
<dbReference type="Pfam" id="PF01121">
    <property type="entry name" value="CoaE"/>
    <property type="match status" value="1"/>
</dbReference>
<dbReference type="Proteomes" id="UP001139179">
    <property type="component" value="Unassembled WGS sequence"/>
</dbReference>
<comment type="catalytic activity">
    <reaction evidence="3">
        <text>3'-dephospho-CoA + ATP = ADP + CoA + H(+)</text>
        <dbReference type="Rhea" id="RHEA:18245"/>
        <dbReference type="ChEBI" id="CHEBI:15378"/>
        <dbReference type="ChEBI" id="CHEBI:30616"/>
        <dbReference type="ChEBI" id="CHEBI:57287"/>
        <dbReference type="ChEBI" id="CHEBI:57328"/>
        <dbReference type="ChEBI" id="CHEBI:456216"/>
        <dbReference type="EC" id="2.7.1.24"/>
    </reaction>
</comment>
<comment type="similarity">
    <text evidence="3">Belongs to the CoaE family.</text>
</comment>
<feature type="region of interest" description="Disordered" evidence="5">
    <location>
        <begin position="134"/>
        <end position="165"/>
    </location>
</feature>
<sequence length="181" mass="20485">MLRSYSIPVIDADQAAREVVEPGTETLARIVDHFGPDVLNKDGTLARKKLGAIIFQDEAERKVLNGIIHPAVRKRMAEWKDDYLAQGETTIVYDIPLLFESELFYLVDKVLLVYVDQQTQLSRLMARDQAGESDARKRIASQMPLEEKRKQADAVVDNSGSKEETEAQLKEILRRWGVSVS</sequence>
<keyword evidence="3" id="KW-0173">Coenzyme A biosynthesis</keyword>
<accession>A0A9X2IQY3</accession>
<proteinExistence type="inferred from homology"/>
<protein>
    <recommendedName>
        <fullName evidence="3 4">Dephospho-CoA kinase</fullName>
        <ecNumber evidence="3 4">2.7.1.24</ecNumber>
    </recommendedName>
    <alternativeName>
        <fullName evidence="3">Dephosphocoenzyme A kinase</fullName>
    </alternativeName>
</protein>
<name>A0A9X2IQY3_9BACI</name>
<dbReference type="GO" id="GO:0004140">
    <property type="term" value="F:dephospho-CoA kinase activity"/>
    <property type="evidence" value="ECO:0007669"/>
    <property type="project" value="UniProtKB-UniRule"/>
</dbReference>
<dbReference type="GO" id="GO:0015937">
    <property type="term" value="P:coenzyme A biosynthetic process"/>
    <property type="evidence" value="ECO:0007669"/>
    <property type="project" value="UniProtKB-UniRule"/>
</dbReference>
<evidence type="ECO:0000256" key="4">
    <source>
        <dbReference type="NCBIfam" id="TIGR00152"/>
    </source>
</evidence>
<dbReference type="EC" id="2.7.1.24" evidence="3 4"/>
<dbReference type="HAMAP" id="MF_00376">
    <property type="entry name" value="Dephospho_CoA_kinase"/>
    <property type="match status" value="1"/>
</dbReference>
<dbReference type="PANTHER" id="PTHR10695:SF46">
    <property type="entry name" value="BIFUNCTIONAL COENZYME A SYNTHASE-RELATED"/>
    <property type="match status" value="1"/>
</dbReference>
<dbReference type="GO" id="GO:0005737">
    <property type="term" value="C:cytoplasm"/>
    <property type="evidence" value="ECO:0007669"/>
    <property type="project" value="UniProtKB-SubCell"/>
</dbReference>
<gene>
    <name evidence="3 6" type="primary">coaE</name>
    <name evidence="6" type="ORF">M3202_13290</name>
</gene>
<reference evidence="6" key="1">
    <citation type="submission" date="2022-05" db="EMBL/GenBank/DDBJ databases">
        <title>Comparative Genomics of Spacecraft Associated Microbes.</title>
        <authorList>
            <person name="Tran M.T."/>
            <person name="Wright A."/>
            <person name="Seuylemezian A."/>
            <person name="Eisen J."/>
            <person name="Coil D."/>
        </authorList>
    </citation>
    <scope>NUCLEOTIDE SEQUENCE</scope>
    <source>
        <strain evidence="6">214.1.1</strain>
    </source>
</reference>
<keyword evidence="7" id="KW-1185">Reference proteome</keyword>
<keyword evidence="2 3" id="KW-0067">ATP-binding</keyword>
<dbReference type="SUPFAM" id="SSF52540">
    <property type="entry name" value="P-loop containing nucleoside triphosphate hydrolases"/>
    <property type="match status" value="1"/>
</dbReference>
<keyword evidence="3 6" id="KW-0808">Transferase</keyword>